<keyword evidence="1" id="KW-0812">Transmembrane</keyword>
<reference evidence="2 3" key="1">
    <citation type="submission" date="2015-01" db="EMBL/GenBank/DDBJ databases">
        <title>Lifestyle Evolution in Cyanobacterial Symbionts of Sponges.</title>
        <authorList>
            <person name="Burgsdorf I."/>
            <person name="Slaby B.M."/>
            <person name="Handley K.M."/>
            <person name="Haber M."/>
            <person name="Blom J."/>
            <person name="Marshall C.W."/>
            <person name="Gilbert J.A."/>
            <person name="Hentschel U."/>
            <person name="Steindler L."/>
        </authorList>
    </citation>
    <scope>NUCLEOTIDE SEQUENCE [LARGE SCALE GENOMIC DNA]</scope>
    <source>
        <strain evidence="2">142</strain>
    </source>
</reference>
<feature type="transmembrane region" description="Helical" evidence="1">
    <location>
        <begin position="55"/>
        <end position="73"/>
    </location>
</feature>
<name>A0A6N3X905_9SYNE</name>
<dbReference type="AlphaFoldDB" id="A0A6N3X905"/>
<organism evidence="2 3">
    <name type="scientific">Candidatus Synechococcus spongiarum 142</name>
    <dbReference type="NCBI Taxonomy" id="1608213"/>
    <lineage>
        <taxon>Bacteria</taxon>
        <taxon>Bacillati</taxon>
        <taxon>Cyanobacteriota</taxon>
        <taxon>Cyanophyceae</taxon>
        <taxon>Synechococcales</taxon>
        <taxon>Synechococcaceae</taxon>
        <taxon>Synechococcus</taxon>
    </lineage>
</organism>
<keyword evidence="1" id="KW-1133">Transmembrane helix</keyword>
<keyword evidence="1" id="KW-0472">Membrane</keyword>
<evidence type="ECO:0000313" key="2">
    <source>
        <dbReference type="EMBL" id="KKZ10358.1"/>
    </source>
</evidence>
<gene>
    <name evidence="2" type="ORF">TH68_11065</name>
</gene>
<comment type="caution">
    <text evidence="2">The sequence shown here is derived from an EMBL/GenBank/DDBJ whole genome shotgun (WGS) entry which is preliminary data.</text>
</comment>
<sequence>MCPFAFMVAGQDQAWPPNENGKSNFEKFVERVEAHSEGVNQFLALLFRFGNAVKGSIFFVAFLVVLIVFLRVII</sequence>
<proteinExistence type="predicted"/>
<evidence type="ECO:0000256" key="1">
    <source>
        <dbReference type="SAM" id="Phobius"/>
    </source>
</evidence>
<protein>
    <submittedName>
        <fullName evidence="2">Uncharacterized protein</fullName>
    </submittedName>
</protein>
<accession>A0A6N3X905</accession>
<dbReference type="EMBL" id="JXUO01000325">
    <property type="protein sequence ID" value="KKZ10358.1"/>
    <property type="molecule type" value="Genomic_DNA"/>
</dbReference>
<dbReference type="Proteomes" id="UP000035054">
    <property type="component" value="Unassembled WGS sequence"/>
</dbReference>
<evidence type="ECO:0000313" key="3">
    <source>
        <dbReference type="Proteomes" id="UP000035054"/>
    </source>
</evidence>